<evidence type="ECO:0000256" key="1">
    <source>
        <dbReference type="ARBA" id="ARBA00004651"/>
    </source>
</evidence>
<feature type="transmembrane region" description="Helical" evidence="7">
    <location>
        <begin position="41"/>
        <end position="62"/>
    </location>
</feature>
<feature type="region of interest" description="Disordered" evidence="8">
    <location>
        <begin position="1"/>
        <end position="25"/>
    </location>
</feature>
<keyword evidence="11" id="KW-1185">Reference proteome</keyword>
<reference evidence="10 11" key="2">
    <citation type="submission" date="2020-03" db="EMBL/GenBank/DDBJ databases">
        <authorList>
            <person name="Ichikawa N."/>
            <person name="Kimura A."/>
            <person name="Kitahashi Y."/>
            <person name="Uohara A."/>
        </authorList>
    </citation>
    <scope>NUCLEOTIDE SEQUENCE [LARGE SCALE GENOMIC DNA]</scope>
    <source>
        <strain evidence="10 11">NBRC 107702</strain>
    </source>
</reference>
<gene>
    <name evidence="10" type="ORF">Pflav_022560</name>
</gene>
<keyword evidence="2 7" id="KW-0813">Transport</keyword>
<dbReference type="Pfam" id="PF00528">
    <property type="entry name" value="BPD_transp_1"/>
    <property type="match status" value="1"/>
</dbReference>
<protein>
    <submittedName>
        <fullName evidence="10">Peptide ABC transporter permease</fullName>
    </submittedName>
</protein>
<dbReference type="RefSeq" id="WP_173035846.1">
    <property type="nucleotide sequence ID" value="NZ_AP022870.1"/>
</dbReference>
<feature type="transmembrane region" description="Helical" evidence="7">
    <location>
        <begin position="309"/>
        <end position="335"/>
    </location>
</feature>
<dbReference type="Gene3D" id="1.10.3720.10">
    <property type="entry name" value="MetI-like"/>
    <property type="match status" value="1"/>
</dbReference>
<dbReference type="InterPro" id="IPR035906">
    <property type="entry name" value="MetI-like_sf"/>
</dbReference>
<dbReference type="GO" id="GO:0071916">
    <property type="term" value="F:dipeptide transmembrane transporter activity"/>
    <property type="evidence" value="ECO:0007669"/>
    <property type="project" value="TreeGrafter"/>
</dbReference>
<evidence type="ECO:0000256" key="3">
    <source>
        <dbReference type="ARBA" id="ARBA00022475"/>
    </source>
</evidence>
<evidence type="ECO:0000256" key="8">
    <source>
        <dbReference type="SAM" id="MobiDB-lite"/>
    </source>
</evidence>
<dbReference type="GO" id="GO:0005886">
    <property type="term" value="C:plasma membrane"/>
    <property type="evidence" value="ECO:0007669"/>
    <property type="project" value="UniProtKB-SubCell"/>
</dbReference>
<dbReference type="AlphaFoldDB" id="A0A6F8XPV2"/>
<proteinExistence type="inferred from homology"/>
<evidence type="ECO:0000256" key="4">
    <source>
        <dbReference type="ARBA" id="ARBA00022692"/>
    </source>
</evidence>
<evidence type="ECO:0000256" key="5">
    <source>
        <dbReference type="ARBA" id="ARBA00022989"/>
    </source>
</evidence>
<feature type="transmembrane region" description="Helical" evidence="7">
    <location>
        <begin position="131"/>
        <end position="155"/>
    </location>
</feature>
<sequence length="344" mass="36317">MTTSTAEVGKRPASAGRPERGAHAARGRKVPGWVPDLAWKLLRLVISIWAVLTLTFLMIQFIPGDPVRLALGPDAPASLVEERRHQLGLDQPLVAQYLDYWGRMLTGDFGDSLLSQQPVSLLVEARIANTATIVALSLLAISVVSILGGLLVGIATHRGRRPLLGTGFTLATGIAAALPDFLVAVGLVFLFAVTFTIFPVAGASSAASFVLPTLAITLGSAATMMRVVRSSTAVVLDQDYMLVARAKRLPSTRVYLRHGLPNLLTAALTLGGLQLGTVVTGTIVVENVFAIPGLGTALVQALTTRDYPVVQTIMVLLASAVLVLNLLIDVALGALDPRSKRQRG</sequence>
<feature type="transmembrane region" description="Helical" evidence="7">
    <location>
        <begin position="197"/>
        <end position="219"/>
    </location>
</feature>
<keyword evidence="6 7" id="KW-0472">Membrane</keyword>
<feature type="transmembrane region" description="Helical" evidence="7">
    <location>
        <begin position="263"/>
        <end position="289"/>
    </location>
</feature>
<keyword evidence="5 7" id="KW-1133">Transmembrane helix</keyword>
<evidence type="ECO:0000256" key="2">
    <source>
        <dbReference type="ARBA" id="ARBA00022448"/>
    </source>
</evidence>
<comment type="subcellular location">
    <subcellularLocation>
        <location evidence="1 7">Cell membrane</location>
        <topology evidence="1 7">Multi-pass membrane protein</topology>
    </subcellularLocation>
</comment>
<dbReference type="InterPro" id="IPR000515">
    <property type="entry name" value="MetI-like"/>
</dbReference>
<feature type="transmembrane region" description="Helical" evidence="7">
    <location>
        <begin position="167"/>
        <end position="191"/>
    </location>
</feature>
<dbReference type="Proteomes" id="UP000502508">
    <property type="component" value="Chromosome"/>
</dbReference>
<organism evidence="10 11">
    <name type="scientific">Phytohabitans flavus</name>
    <dbReference type="NCBI Taxonomy" id="1076124"/>
    <lineage>
        <taxon>Bacteria</taxon>
        <taxon>Bacillati</taxon>
        <taxon>Actinomycetota</taxon>
        <taxon>Actinomycetes</taxon>
        <taxon>Micromonosporales</taxon>
        <taxon>Micromonosporaceae</taxon>
    </lineage>
</organism>
<evidence type="ECO:0000313" key="11">
    <source>
        <dbReference type="Proteomes" id="UP000502508"/>
    </source>
</evidence>
<keyword evidence="3" id="KW-1003">Cell membrane</keyword>
<dbReference type="InterPro" id="IPR045621">
    <property type="entry name" value="BPD_transp_1_N"/>
</dbReference>
<dbReference type="PANTHER" id="PTHR43163">
    <property type="entry name" value="DIPEPTIDE TRANSPORT SYSTEM PERMEASE PROTEIN DPPB-RELATED"/>
    <property type="match status" value="1"/>
</dbReference>
<comment type="similarity">
    <text evidence="7">Belongs to the binding-protein-dependent transport system permease family.</text>
</comment>
<accession>A0A6F8XPV2</accession>
<evidence type="ECO:0000256" key="6">
    <source>
        <dbReference type="ARBA" id="ARBA00023136"/>
    </source>
</evidence>
<dbReference type="EMBL" id="AP022870">
    <property type="protein sequence ID" value="BCB75846.1"/>
    <property type="molecule type" value="Genomic_DNA"/>
</dbReference>
<name>A0A6F8XPV2_9ACTN</name>
<feature type="domain" description="ABC transmembrane type-1" evidence="9">
    <location>
        <begin position="127"/>
        <end position="328"/>
    </location>
</feature>
<keyword evidence="4 7" id="KW-0812">Transmembrane</keyword>
<dbReference type="Pfam" id="PF19300">
    <property type="entry name" value="BPD_transp_1_N"/>
    <property type="match status" value="1"/>
</dbReference>
<dbReference type="SUPFAM" id="SSF161098">
    <property type="entry name" value="MetI-like"/>
    <property type="match status" value="1"/>
</dbReference>
<dbReference type="CDD" id="cd06261">
    <property type="entry name" value="TM_PBP2"/>
    <property type="match status" value="1"/>
</dbReference>
<reference evidence="10 11" key="1">
    <citation type="submission" date="2020-03" db="EMBL/GenBank/DDBJ databases">
        <title>Whole genome shotgun sequence of Phytohabitans flavus NBRC 107702.</title>
        <authorList>
            <person name="Komaki H."/>
            <person name="Tamura T."/>
        </authorList>
    </citation>
    <scope>NUCLEOTIDE SEQUENCE [LARGE SCALE GENOMIC DNA]</scope>
    <source>
        <strain evidence="10 11">NBRC 107702</strain>
    </source>
</reference>
<dbReference type="PROSITE" id="PS50928">
    <property type="entry name" value="ABC_TM1"/>
    <property type="match status" value="1"/>
</dbReference>
<evidence type="ECO:0000313" key="10">
    <source>
        <dbReference type="EMBL" id="BCB75846.1"/>
    </source>
</evidence>
<dbReference type="PANTHER" id="PTHR43163:SF6">
    <property type="entry name" value="DIPEPTIDE TRANSPORT SYSTEM PERMEASE PROTEIN DPPB-RELATED"/>
    <property type="match status" value="1"/>
</dbReference>
<evidence type="ECO:0000259" key="9">
    <source>
        <dbReference type="PROSITE" id="PS50928"/>
    </source>
</evidence>
<dbReference type="KEGG" id="pfla:Pflav_022560"/>
<evidence type="ECO:0000256" key="7">
    <source>
        <dbReference type="RuleBase" id="RU363032"/>
    </source>
</evidence>